<dbReference type="InterPro" id="IPR000620">
    <property type="entry name" value="EamA_dom"/>
</dbReference>
<feature type="transmembrane region" description="Helical" evidence="8">
    <location>
        <begin position="240"/>
        <end position="265"/>
    </location>
</feature>
<comment type="caution">
    <text evidence="10">The sequence shown here is derived from an EMBL/GenBank/DDBJ whole genome shotgun (WGS) entry which is preliminary data.</text>
</comment>
<dbReference type="PANTHER" id="PTHR22911:SF137">
    <property type="entry name" value="SOLUTE CARRIER FAMILY 35 MEMBER G2-RELATED"/>
    <property type="match status" value="1"/>
</dbReference>
<feature type="transmembrane region" description="Helical" evidence="8">
    <location>
        <begin position="212"/>
        <end position="233"/>
    </location>
</feature>
<dbReference type="Proteomes" id="UP000613840">
    <property type="component" value="Unassembled WGS sequence"/>
</dbReference>
<keyword evidence="11" id="KW-1185">Reference proteome</keyword>
<dbReference type="Pfam" id="PF00892">
    <property type="entry name" value="EamA"/>
    <property type="match status" value="2"/>
</dbReference>
<keyword evidence="6 8" id="KW-1133">Transmembrane helix</keyword>
<dbReference type="SUPFAM" id="SSF103481">
    <property type="entry name" value="Multidrug resistance efflux transporter EmrE"/>
    <property type="match status" value="2"/>
</dbReference>
<feature type="transmembrane region" description="Helical" evidence="8">
    <location>
        <begin position="107"/>
        <end position="124"/>
    </location>
</feature>
<evidence type="ECO:0000313" key="10">
    <source>
        <dbReference type="EMBL" id="GGL83066.1"/>
    </source>
</evidence>
<evidence type="ECO:0000256" key="7">
    <source>
        <dbReference type="ARBA" id="ARBA00023136"/>
    </source>
</evidence>
<reference evidence="10" key="2">
    <citation type="submission" date="2020-09" db="EMBL/GenBank/DDBJ databases">
        <authorList>
            <person name="Sun Q."/>
            <person name="Zhou Y."/>
        </authorList>
    </citation>
    <scope>NUCLEOTIDE SEQUENCE</scope>
    <source>
        <strain evidence="10">CGMCC 4.7306</strain>
    </source>
</reference>
<evidence type="ECO:0000256" key="3">
    <source>
        <dbReference type="ARBA" id="ARBA00022448"/>
    </source>
</evidence>
<keyword evidence="4" id="KW-1003">Cell membrane</keyword>
<dbReference type="PANTHER" id="PTHR22911">
    <property type="entry name" value="ACYL-MALONYL CONDENSING ENZYME-RELATED"/>
    <property type="match status" value="1"/>
</dbReference>
<protein>
    <submittedName>
        <fullName evidence="10">Protein RarD</fullName>
    </submittedName>
</protein>
<sequence>MTGDTDRRADKTGLLYGLIAYGIWGLVPLFWKLVDQASAGEILGMRMIWSLVFAIILAVITLPRDWFVQIANRRTLLLLAAASVVVSINWGTFIWATNHGHVTETSLGYYINPIVSILFGVVLLHERLARWQWLAVALAAAAVVVMTIEYGRLPWISLVLAFSFGSYGLIKSQVRAGALQTLVIESGVMFVPALVFLIILQVRGILTFGHLSWLHSLLLAAGGLVTLVPLILFSAAARRLPLTVVGMLQYLAPTMTFLLGVFYFGEEMSPGRLIGFVMVWIAVIILTIGMVITLRRSDAAAIVTDMKDSPGVSGTR</sequence>
<feature type="transmembrane region" description="Helical" evidence="8">
    <location>
        <begin position="43"/>
        <end position="63"/>
    </location>
</feature>
<feature type="transmembrane region" description="Helical" evidence="8">
    <location>
        <begin position="154"/>
        <end position="170"/>
    </location>
</feature>
<feature type="transmembrane region" description="Helical" evidence="8">
    <location>
        <begin position="75"/>
        <end position="95"/>
    </location>
</feature>
<evidence type="ECO:0000256" key="4">
    <source>
        <dbReference type="ARBA" id="ARBA00022475"/>
    </source>
</evidence>
<feature type="transmembrane region" description="Helical" evidence="8">
    <location>
        <begin position="12"/>
        <end position="31"/>
    </location>
</feature>
<keyword evidence="3" id="KW-0813">Transport</keyword>
<evidence type="ECO:0000256" key="2">
    <source>
        <dbReference type="ARBA" id="ARBA00007362"/>
    </source>
</evidence>
<feature type="transmembrane region" description="Helical" evidence="8">
    <location>
        <begin position="271"/>
        <end position="292"/>
    </location>
</feature>
<evidence type="ECO:0000313" key="11">
    <source>
        <dbReference type="Proteomes" id="UP000613840"/>
    </source>
</evidence>
<feature type="transmembrane region" description="Helical" evidence="8">
    <location>
        <begin position="182"/>
        <end position="206"/>
    </location>
</feature>
<dbReference type="RefSeq" id="WP_188898418.1">
    <property type="nucleotide sequence ID" value="NZ_BMMZ01000020.1"/>
</dbReference>
<keyword evidence="7 8" id="KW-0472">Membrane</keyword>
<accession>A0A917WA51</accession>
<dbReference type="NCBIfam" id="TIGR00688">
    <property type="entry name" value="rarD"/>
    <property type="match status" value="1"/>
</dbReference>
<organism evidence="10 11">
    <name type="scientific">Microlunatus endophyticus</name>
    <dbReference type="NCBI Taxonomy" id="1716077"/>
    <lineage>
        <taxon>Bacteria</taxon>
        <taxon>Bacillati</taxon>
        <taxon>Actinomycetota</taxon>
        <taxon>Actinomycetes</taxon>
        <taxon>Propionibacteriales</taxon>
        <taxon>Propionibacteriaceae</taxon>
        <taxon>Microlunatus</taxon>
    </lineage>
</organism>
<dbReference type="EMBL" id="BMMZ01000020">
    <property type="protein sequence ID" value="GGL83066.1"/>
    <property type="molecule type" value="Genomic_DNA"/>
</dbReference>
<proteinExistence type="inferred from homology"/>
<feature type="domain" description="EamA" evidence="9">
    <location>
        <begin position="158"/>
        <end position="287"/>
    </location>
</feature>
<gene>
    <name evidence="10" type="ORF">GCM10011575_46710</name>
</gene>
<evidence type="ECO:0000256" key="1">
    <source>
        <dbReference type="ARBA" id="ARBA00004651"/>
    </source>
</evidence>
<reference evidence="10" key="1">
    <citation type="journal article" date="2014" name="Int. J. Syst. Evol. Microbiol.">
        <title>Complete genome sequence of Corynebacterium casei LMG S-19264T (=DSM 44701T), isolated from a smear-ripened cheese.</title>
        <authorList>
            <consortium name="US DOE Joint Genome Institute (JGI-PGF)"/>
            <person name="Walter F."/>
            <person name="Albersmeier A."/>
            <person name="Kalinowski J."/>
            <person name="Ruckert C."/>
        </authorList>
    </citation>
    <scope>NUCLEOTIDE SEQUENCE</scope>
    <source>
        <strain evidence="10">CGMCC 4.7306</strain>
    </source>
</reference>
<evidence type="ECO:0000256" key="5">
    <source>
        <dbReference type="ARBA" id="ARBA00022692"/>
    </source>
</evidence>
<dbReference type="InterPro" id="IPR004626">
    <property type="entry name" value="RarD"/>
</dbReference>
<dbReference type="GO" id="GO:0005886">
    <property type="term" value="C:plasma membrane"/>
    <property type="evidence" value="ECO:0007669"/>
    <property type="project" value="UniProtKB-SubCell"/>
</dbReference>
<dbReference type="InterPro" id="IPR037185">
    <property type="entry name" value="EmrE-like"/>
</dbReference>
<dbReference type="AlphaFoldDB" id="A0A917WA51"/>
<comment type="subcellular location">
    <subcellularLocation>
        <location evidence="1">Cell membrane</location>
        <topology evidence="1">Multi-pass membrane protein</topology>
    </subcellularLocation>
</comment>
<evidence type="ECO:0000259" key="9">
    <source>
        <dbReference type="Pfam" id="PF00892"/>
    </source>
</evidence>
<evidence type="ECO:0000256" key="6">
    <source>
        <dbReference type="ARBA" id="ARBA00022989"/>
    </source>
</evidence>
<name>A0A917WA51_9ACTN</name>
<comment type="similarity">
    <text evidence="2">Belongs to the EamA transporter family.</text>
</comment>
<feature type="domain" description="EamA" evidence="9">
    <location>
        <begin position="12"/>
        <end position="147"/>
    </location>
</feature>
<evidence type="ECO:0000256" key="8">
    <source>
        <dbReference type="SAM" id="Phobius"/>
    </source>
</evidence>
<feature type="transmembrane region" description="Helical" evidence="8">
    <location>
        <begin position="131"/>
        <end position="148"/>
    </location>
</feature>
<keyword evidence="5 8" id="KW-0812">Transmembrane</keyword>